<evidence type="ECO:0000313" key="2">
    <source>
        <dbReference type="Proteomes" id="UP000061432"/>
    </source>
</evidence>
<evidence type="ECO:0000313" key="1">
    <source>
        <dbReference type="EMBL" id="BAQ49541.1"/>
    </source>
</evidence>
<reference evidence="1 2" key="1">
    <citation type="journal article" date="2015" name="Genome Announc.">
        <title>Complete Genome Sequence of Methylobacterium aquaticum Strain 22A, Isolated from Racomitrium japonicum Moss.</title>
        <authorList>
            <person name="Tani A."/>
            <person name="Ogura Y."/>
            <person name="Hayashi T."/>
            <person name="Kimbara K."/>
        </authorList>
    </citation>
    <scope>NUCLEOTIDE SEQUENCE [LARGE SCALE GENOMIC DNA]</scope>
    <source>
        <strain evidence="1 2">MA-22A</strain>
        <plasmid evidence="2">Plasmid pMaq22A_1p DNA</plasmid>
    </source>
</reference>
<organism evidence="1 2">
    <name type="scientific">Methylobacterium aquaticum</name>
    <dbReference type="NCBI Taxonomy" id="270351"/>
    <lineage>
        <taxon>Bacteria</taxon>
        <taxon>Pseudomonadati</taxon>
        <taxon>Pseudomonadota</taxon>
        <taxon>Alphaproteobacteria</taxon>
        <taxon>Hyphomicrobiales</taxon>
        <taxon>Methylobacteriaceae</taxon>
        <taxon>Methylobacterium</taxon>
    </lineage>
</organism>
<dbReference type="KEGG" id="maqu:Maq22A_1p36720"/>
<dbReference type="PATRIC" id="fig|270351.10.peg.6621"/>
<sequence>MGMAGANGEAGGSASVPWDLIRQVLERGRADGLNDVQLASGIHTVLMSHGLLADPEAIPATVGELYDWARRELGEGGERIEFKACRYQETGDIDLSAVESGGEGVYVSVGAAPTLRAFISRIREEQPIPEGLEQLVRLAVEKIRRQQVAA</sequence>
<geneLocation type="plasmid" evidence="2">
    <name>pMaq22A_1p DNA</name>
</geneLocation>
<keyword evidence="1" id="KW-0614">Plasmid</keyword>
<dbReference type="AlphaFoldDB" id="A0A0C6F9R9"/>
<dbReference type="EMBL" id="AP014705">
    <property type="protein sequence ID" value="BAQ49541.1"/>
    <property type="molecule type" value="Genomic_DNA"/>
</dbReference>
<proteinExistence type="predicted"/>
<gene>
    <name evidence="1" type="ORF">Maq22A_1p36720</name>
</gene>
<accession>A0A0C6F9R9</accession>
<protein>
    <submittedName>
        <fullName evidence="1">Uncharacterized protein</fullName>
    </submittedName>
</protein>
<dbReference type="Proteomes" id="UP000061432">
    <property type="component" value="Plasmid pMaq22A_1p"/>
</dbReference>
<reference evidence="2" key="2">
    <citation type="submission" date="2015-01" db="EMBL/GenBank/DDBJ databases">
        <title>Complete genome sequence of Methylobacterium aquaticum strain 22A.</title>
        <authorList>
            <person name="Tani A."/>
            <person name="Ogura Y."/>
            <person name="Hayashi T."/>
        </authorList>
    </citation>
    <scope>NUCLEOTIDE SEQUENCE [LARGE SCALE GENOMIC DNA]</scope>
    <source>
        <strain evidence="2">MA-22A</strain>
        <plasmid evidence="2">Plasmid pMaq22A_1p DNA</plasmid>
    </source>
</reference>
<name>A0A0C6F9R9_9HYPH</name>